<dbReference type="InterPro" id="IPR017853">
    <property type="entry name" value="GH"/>
</dbReference>
<evidence type="ECO:0000313" key="9">
    <source>
        <dbReference type="EMBL" id="QOV20718.1"/>
    </source>
</evidence>
<dbReference type="AlphaFoldDB" id="A0A7M2RKR3"/>
<dbReference type="EC" id="3.2.1.14" evidence="2"/>
<dbReference type="Pfam" id="PF00704">
    <property type="entry name" value="Glyco_hydro_18"/>
    <property type="match status" value="1"/>
</dbReference>
<dbReference type="KEGG" id="bliq:INP51_07295"/>
<protein>
    <recommendedName>
        <fullName evidence="2">chitinase</fullName>
        <ecNumber evidence="2">3.2.1.14</ecNumber>
    </recommendedName>
</protein>
<evidence type="ECO:0000256" key="4">
    <source>
        <dbReference type="ARBA" id="ARBA00023024"/>
    </source>
</evidence>
<dbReference type="RefSeq" id="WP_193737032.1">
    <property type="nucleotide sequence ID" value="NZ_CP063304.1"/>
</dbReference>
<evidence type="ECO:0000256" key="6">
    <source>
        <dbReference type="RuleBase" id="RU000489"/>
    </source>
</evidence>
<keyword evidence="10" id="KW-1185">Reference proteome</keyword>
<keyword evidence="4" id="KW-0119">Carbohydrate metabolism</keyword>
<organism evidence="9 10">
    <name type="scientific">Blautia liquoris</name>
    <dbReference type="NCBI Taxonomy" id="2779518"/>
    <lineage>
        <taxon>Bacteria</taxon>
        <taxon>Bacillati</taxon>
        <taxon>Bacillota</taxon>
        <taxon>Clostridia</taxon>
        <taxon>Lachnospirales</taxon>
        <taxon>Lachnospiraceae</taxon>
        <taxon>Blautia</taxon>
    </lineage>
</organism>
<evidence type="ECO:0000256" key="7">
    <source>
        <dbReference type="RuleBase" id="RU004453"/>
    </source>
</evidence>
<dbReference type="InterPro" id="IPR011583">
    <property type="entry name" value="Chitinase_II/V-like_cat"/>
</dbReference>
<dbReference type="PANTHER" id="PTHR11177">
    <property type="entry name" value="CHITINASE"/>
    <property type="match status" value="1"/>
</dbReference>
<dbReference type="InterPro" id="IPR050314">
    <property type="entry name" value="Glycosyl_Hydrlase_18"/>
</dbReference>
<proteinExistence type="inferred from homology"/>
<keyword evidence="4" id="KW-0146">Chitin degradation</keyword>
<evidence type="ECO:0000256" key="2">
    <source>
        <dbReference type="ARBA" id="ARBA00012729"/>
    </source>
</evidence>
<dbReference type="Proteomes" id="UP000593601">
    <property type="component" value="Chromosome"/>
</dbReference>
<evidence type="ECO:0000256" key="3">
    <source>
        <dbReference type="ARBA" id="ARBA00022801"/>
    </source>
</evidence>
<keyword evidence="4" id="KW-0624">Polysaccharide degradation</keyword>
<keyword evidence="5 6" id="KW-0326">Glycosidase</keyword>
<dbReference type="PANTHER" id="PTHR11177:SF317">
    <property type="entry name" value="CHITINASE 12-RELATED"/>
    <property type="match status" value="1"/>
</dbReference>
<dbReference type="SUPFAM" id="SSF51445">
    <property type="entry name" value="(Trans)glycosidases"/>
    <property type="match status" value="1"/>
</dbReference>
<dbReference type="GO" id="GO:0008843">
    <property type="term" value="F:endochitinase activity"/>
    <property type="evidence" value="ECO:0007669"/>
    <property type="project" value="UniProtKB-EC"/>
</dbReference>
<dbReference type="Gene3D" id="3.20.20.80">
    <property type="entry name" value="Glycosidases"/>
    <property type="match status" value="1"/>
</dbReference>
<dbReference type="SMART" id="SM00636">
    <property type="entry name" value="Glyco_18"/>
    <property type="match status" value="1"/>
</dbReference>
<evidence type="ECO:0000313" key="10">
    <source>
        <dbReference type="Proteomes" id="UP000593601"/>
    </source>
</evidence>
<reference evidence="9 10" key="1">
    <citation type="submission" date="2020-10" db="EMBL/GenBank/DDBJ databases">
        <title>Blautia liquoris sp.nov., isolated from the mud in a fermentation cellar used for the production of Chinese strong-flavoured liquor.</title>
        <authorList>
            <person name="Lu L."/>
        </authorList>
    </citation>
    <scope>NUCLEOTIDE SEQUENCE [LARGE SCALE GENOMIC DNA]</scope>
    <source>
        <strain evidence="9 10">LZLJ-3</strain>
    </source>
</reference>
<dbReference type="SUPFAM" id="SSF54556">
    <property type="entry name" value="Chitinase insertion domain"/>
    <property type="match status" value="1"/>
</dbReference>
<evidence type="ECO:0000259" key="8">
    <source>
        <dbReference type="PROSITE" id="PS51910"/>
    </source>
</evidence>
<dbReference type="GO" id="GO:0005975">
    <property type="term" value="P:carbohydrate metabolic process"/>
    <property type="evidence" value="ECO:0007669"/>
    <property type="project" value="InterPro"/>
</dbReference>
<dbReference type="InterPro" id="IPR001579">
    <property type="entry name" value="Glyco_hydro_18_chit_AS"/>
</dbReference>
<name>A0A7M2RKR3_9FIRM</name>
<dbReference type="EMBL" id="CP063304">
    <property type="protein sequence ID" value="QOV20718.1"/>
    <property type="molecule type" value="Genomic_DNA"/>
</dbReference>
<dbReference type="PROSITE" id="PS01095">
    <property type="entry name" value="GH18_1"/>
    <property type="match status" value="1"/>
</dbReference>
<dbReference type="GO" id="GO:0006032">
    <property type="term" value="P:chitin catabolic process"/>
    <property type="evidence" value="ECO:0007669"/>
    <property type="project" value="UniProtKB-KW"/>
</dbReference>
<feature type="domain" description="GH18" evidence="8">
    <location>
        <begin position="2"/>
        <end position="338"/>
    </location>
</feature>
<comment type="similarity">
    <text evidence="7">Belongs to the glycosyl hydrolase 18 family.</text>
</comment>
<dbReference type="InterPro" id="IPR029070">
    <property type="entry name" value="Chitinase_insertion_sf"/>
</dbReference>
<evidence type="ECO:0000256" key="5">
    <source>
        <dbReference type="ARBA" id="ARBA00023295"/>
    </source>
</evidence>
<dbReference type="InterPro" id="IPR001223">
    <property type="entry name" value="Glyco_hydro18_cat"/>
</dbReference>
<keyword evidence="3 6" id="KW-0378">Hydrolase</keyword>
<dbReference type="Gene3D" id="3.10.50.10">
    <property type="match status" value="1"/>
</dbReference>
<gene>
    <name evidence="9" type="ORF">INP51_07295</name>
</gene>
<dbReference type="PROSITE" id="PS51910">
    <property type="entry name" value="GH18_2"/>
    <property type="match status" value="1"/>
</dbReference>
<evidence type="ECO:0000256" key="1">
    <source>
        <dbReference type="ARBA" id="ARBA00000822"/>
    </source>
</evidence>
<accession>A0A7M2RKR3</accession>
<sequence>MRKLIGYVGTKDLQEVTVSDIKNLDVINIAFGVIQDGEVRWEHPECKRFLSQIRLENPNLKILLSVGGWGASGFSDASMTQNGREKLVRSAVNIVQNYSLDGIDIDWEYPCIRVGGIDGDSRDKENFTLLMKEFRLVLDQKKDRSYFLSIAAGGDEYFTLCTQMDQVQQYLDYVQLMTYDLKGGFTILTGHHAGLYSNQVDLFPSSADRAVQCFVQAGVPIEKLVLGAAFYSREWKEVPDIDHGFNQMAQTVGNYGPPYHTLVNDYINKNGYIKYWDEEAMAPYLYNGETFISYDDKESLACKADYVRSKNLYGIMYWEYGCDETHTLTGWLRKKLDS</sequence>
<dbReference type="GO" id="GO:0008061">
    <property type="term" value="F:chitin binding"/>
    <property type="evidence" value="ECO:0007669"/>
    <property type="project" value="InterPro"/>
</dbReference>
<comment type="catalytic activity">
    <reaction evidence="1">
        <text>Random endo-hydrolysis of N-acetyl-beta-D-glucosaminide (1-&gt;4)-beta-linkages in chitin and chitodextrins.</text>
        <dbReference type="EC" id="3.2.1.14"/>
    </reaction>
</comment>
<dbReference type="CDD" id="cd06548">
    <property type="entry name" value="GH18_chitinase"/>
    <property type="match status" value="1"/>
</dbReference>